<proteinExistence type="predicted"/>
<name>A0ACB9K0H3_9ASTR</name>
<keyword evidence="2" id="KW-1185">Reference proteome</keyword>
<reference evidence="2" key="1">
    <citation type="journal article" date="2022" name="Mol. Ecol. Resour.">
        <title>The genomes of chicory, endive, great burdock and yacon provide insights into Asteraceae palaeo-polyploidization history and plant inulin production.</title>
        <authorList>
            <person name="Fan W."/>
            <person name="Wang S."/>
            <person name="Wang H."/>
            <person name="Wang A."/>
            <person name="Jiang F."/>
            <person name="Liu H."/>
            <person name="Zhao H."/>
            <person name="Xu D."/>
            <person name="Zhang Y."/>
        </authorList>
    </citation>
    <scope>NUCLEOTIDE SEQUENCE [LARGE SCALE GENOMIC DNA]</scope>
    <source>
        <strain evidence="2">cv. Yunnan</strain>
    </source>
</reference>
<gene>
    <name evidence="1" type="ORF">L1987_07283</name>
</gene>
<dbReference type="EMBL" id="CM042019">
    <property type="protein sequence ID" value="KAI3825710.1"/>
    <property type="molecule type" value="Genomic_DNA"/>
</dbReference>
<sequence length="112" mass="12962">MRQDSLWDVRVKEYDMVLCWNSGPKNERVASEWVHAILKSSSVPMGRSRLELMILGNMKNDPSSLMLLTVMKNLRGLGYMLQVRGRKDEYTDADIDGIREECSTFVANFIFR</sequence>
<evidence type="ECO:0000313" key="2">
    <source>
        <dbReference type="Proteomes" id="UP001056120"/>
    </source>
</evidence>
<organism evidence="1 2">
    <name type="scientific">Smallanthus sonchifolius</name>
    <dbReference type="NCBI Taxonomy" id="185202"/>
    <lineage>
        <taxon>Eukaryota</taxon>
        <taxon>Viridiplantae</taxon>
        <taxon>Streptophyta</taxon>
        <taxon>Embryophyta</taxon>
        <taxon>Tracheophyta</taxon>
        <taxon>Spermatophyta</taxon>
        <taxon>Magnoliopsida</taxon>
        <taxon>eudicotyledons</taxon>
        <taxon>Gunneridae</taxon>
        <taxon>Pentapetalae</taxon>
        <taxon>asterids</taxon>
        <taxon>campanulids</taxon>
        <taxon>Asterales</taxon>
        <taxon>Asteraceae</taxon>
        <taxon>Asteroideae</taxon>
        <taxon>Heliantheae alliance</taxon>
        <taxon>Millerieae</taxon>
        <taxon>Smallanthus</taxon>
    </lineage>
</organism>
<comment type="caution">
    <text evidence="1">The sequence shown here is derived from an EMBL/GenBank/DDBJ whole genome shotgun (WGS) entry which is preliminary data.</text>
</comment>
<accession>A0ACB9K0H3</accession>
<dbReference type="Proteomes" id="UP001056120">
    <property type="component" value="Linkage Group LG02"/>
</dbReference>
<evidence type="ECO:0000313" key="1">
    <source>
        <dbReference type="EMBL" id="KAI3825710.1"/>
    </source>
</evidence>
<reference evidence="1 2" key="2">
    <citation type="journal article" date="2022" name="Mol. Ecol. Resour.">
        <title>The genomes of chicory, endive, great burdock and yacon provide insights into Asteraceae paleo-polyploidization history and plant inulin production.</title>
        <authorList>
            <person name="Fan W."/>
            <person name="Wang S."/>
            <person name="Wang H."/>
            <person name="Wang A."/>
            <person name="Jiang F."/>
            <person name="Liu H."/>
            <person name="Zhao H."/>
            <person name="Xu D."/>
            <person name="Zhang Y."/>
        </authorList>
    </citation>
    <scope>NUCLEOTIDE SEQUENCE [LARGE SCALE GENOMIC DNA]</scope>
    <source>
        <strain evidence="2">cv. Yunnan</strain>
        <tissue evidence="1">Leaves</tissue>
    </source>
</reference>
<protein>
    <submittedName>
        <fullName evidence="1">Uncharacterized protein</fullName>
    </submittedName>
</protein>